<keyword evidence="4" id="KW-1185">Reference proteome</keyword>
<dbReference type="Proteomes" id="UP000186895">
    <property type="component" value="Unassembled WGS sequence"/>
</dbReference>
<dbReference type="AlphaFoldDB" id="A0A1N6QY56"/>
<evidence type="ECO:0000313" key="3">
    <source>
        <dbReference type="EMBL" id="SIQ21543.1"/>
    </source>
</evidence>
<dbReference type="CDD" id="cd04301">
    <property type="entry name" value="NAT_SF"/>
    <property type="match status" value="1"/>
</dbReference>
<proteinExistence type="predicted"/>
<evidence type="ECO:0000313" key="4">
    <source>
        <dbReference type="Proteomes" id="UP000186895"/>
    </source>
</evidence>
<reference evidence="3 4" key="1">
    <citation type="submission" date="2017-01" db="EMBL/GenBank/DDBJ databases">
        <authorList>
            <person name="Mah S.A."/>
            <person name="Swanson W.J."/>
            <person name="Moy G.W."/>
            <person name="Vacquier V.D."/>
        </authorList>
    </citation>
    <scope>NUCLEOTIDE SEQUENCE [LARGE SCALE GENOMIC DNA]</scope>
    <source>
        <strain evidence="3 4">DSM 7027</strain>
    </source>
</reference>
<evidence type="ECO:0000259" key="2">
    <source>
        <dbReference type="PROSITE" id="PS51186"/>
    </source>
</evidence>
<dbReference type="EMBL" id="FTMN01000003">
    <property type="protein sequence ID" value="SIQ21543.1"/>
    <property type="molecule type" value="Genomic_DNA"/>
</dbReference>
<dbReference type="PANTHER" id="PTHR13947:SF37">
    <property type="entry name" value="LD18367P"/>
    <property type="match status" value="1"/>
</dbReference>
<feature type="domain" description="N-acetyltransferase" evidence="2">
    <location>
        <begin position="2"/>
        <end position="142"/>
    </location>
</feature>
<name>A0A1N6QY56_9GAMM</name>
<dbReference type="Gene3D" id="3.40.630.30">
    <property type="match status" value="1"/>
</dbReference>
<organism evidence="3 4">
    <name type="scientific">Marinobacterium stanieri</name>
    <dbReference type="NCBI Taxonomy" id="49186"/>
    <lineage>
        <taxon>Bacteria</taxon>
        <taxon>Pseudomonadati</taxon>
        <taxon>Pseudomonadota</taxon>
        <taxon>Gammaproteobacteria</taxon>
        <taxon>Oceanospirillales</taxon>
        <taxon>Oceanospirillaceae</taxon>
        <taxon>Marinobacterium</taxon>
    </lineage>
</organism>
<keyword evidence="1 3" id="KW-0808">Transferase</keyword>
<dbReference type="Pfam" id="PF00583">
    <property type="entry name" value="Acetyltransf_1"/>
    <property type="match status" value="1"/>
</dbReference>
<dbReference type="STRING" id="49186.SAMN05421647_1031"/>
<protein>
    <submittedName>
        <fullName evidence="3">Acetyltransferase (GNAT) family protein</fullName>
    </submittedName>
</protein>
<dbReference type="InterPro" id="IPR000182">
    <property type="entry name" value="GNAT_dom"/>
</dbReference>
<dbReference type="RefSeq" id="WP_076462136.1">
    <property type="nucleotide sequence ID" value="NZ_FTMN01000003.1"/>
</dbReference>
<sequence length="142" mass="15985">MSSIRDAVNLDFDAIVEASEALGYASRDSSDIESDLSELIRSERDCLWVFEDHVGVVGWLHAHRSVRVASTAFIEICGMAVHPDYQRKGIGTALVSRAETWAAEMGLNLRVRCNSVREDTHKFYRNQGVSLVKNQLVLDRYL</sequence>
<dbReference type="InterPro" id="IPR050769">
    <property type="entry name" value="NAT_camello-type"/>
</dbReference>
<evidence type="ECO:0000256" key="1">
    <source>
        <dbReference type="ARBA" id="ARBA00022679"/>
    </source>
</evidence>
<dbReference type="PANTHER" id="PTHR13947">
    <property type="entry name" value="GNAT FAMILY N-ACETYLTRANSFERASE"/>
    <property type="match status" value="1"/>
</dbReference>
<dbReference type="SUPFAM" id="SSF55729">
    <property type="entry name" value="Acyl-CoA N-acyltransferases (Nat)"/>
    <property type="match status" value="1"/>
</dbReference>
<dbReference type="InterPro" id="IPR016181">
    <property type="entry name" value="Acyl_CoA_acyltransferase"/>
</dbReference>
<accession>A0A1N6QY56</accession>
<dbReference type="GO" id="GO:0008080">
    <property type="term" value="F:N-acetyltransferase activity"/>
    <property type="evidence" value="ECO:0007669"/>
    <property type="project" value="InterPro"/>
</dbReference>
<dbReference type="PROSITE" id="PS51186">
    <property type="entry name" value="GNAT"/>
    <property type="match status" value="1"/>
</dbReference>
<gene>
    <name evidence="3" type="ORF">SAMN05421647_1031</name>
</gene>